<protein>
    <recommendedName>
        <fullName evidence="1">PIN domain-containing protein</fullName>
    </recommendedName>
</protein>
<evidence type="ECO:0000313" key="3">
    <source>
        <dbReference type="Proteomes" id="UP000070491"/>
    </source>
</evidence>
<dbReference type="Proteomes" id="UP000070491">
    <property type="component" value="Unassembled WGS sequence"/>
</dbReference>
<dbReference type="CDD" id="cd09854">
    <property type="entry name" value="PIN_VapC-like"/>
    <property type="match status" value="1"/>
</dbReference>
<evidence type="ECO:0000259" key="1">
    <source>
        <dbReference type="SMART" id="SM00670"/>
    </source>
</evidence>
<keyword evidence="3" id="KW-1185">Reference proteome</keyword>
<name>A0A133VI61_9EURY</name>
<dbReference type="InterPro" id="IPR029060">
    <property type="entry name" value="PIN-like_dom_sf"/>
</dbReference>
<dbReference type="PANTHER" id="PTHR38826">
    <property type="entry name" value="RIBONUCLEASE VAPC13"/>
    <property type="match status" value="1"/>
</dbReference>
<proteinExistence type="predicted"/>
<organism evidence="2 3">
    <name type="scientific">candidate division MSBL1 archaeon SCGC-AAA382F02</name>
    <dbReference type="NCBI Taxonomy" id="1698282"/>
    <lineage>
        <taxon>Archaea</taxon>
        <taxon>Methanobacteriati</taxon>
        <taxon>Methanobacteriota</taxon>
        <taxon>candidate division MSBL1</taxon>
    </lineage>
</organism>
<reference evidence="2 3" key="1">
    <citation type="journal article" date="2016" name="Sci. Rep.">
        <title>Metabolic traits of an uncultured archaeal lineage -MSBL1- from brine pools of the Red Sea.</title>
        <authorList>
            <person name="Mwirichia R."/>
            <person name="Alam I."/>
            <person name="Rashid M."/>
            <person name="Vinu M."/>
            <person name="Ba-Alawi W."/>
            <person name="Anthony Kamau A."/>
            <person name="Kamanda Ngugi D."/>
            <person name="Goker M."/>
            <person name="Klenk H.P."/>
            <person name="Bajic V."/>
            <person name="Stingl U."/>
        </authorList>
    </citation>
    <scope>NUCLEOTIDE SEQUENCE [LARGE SCALE GENOMIC DNA]</scope>
    <source>
        <strain evidence="2">SCGC-AAA382F02</strain>
    </source>
</reference>
<dbReference type="Gene3D" id="3.40.50.1010">
    <property type="entry name" value="5'-nuclease"/>
    <property type="match status" value="1"/>
</dbReference>
<dbReference type="Pfam" id="PF01850">
    <property type="entry name" value="PIN"/>
    <property type="match status" value="1"/>
</dbReference>
<accession>A0A133VI61</accession>
<dbReference type="InterPro" id="IPR052106">
    <property type="entry name" value="PINc/VapC_TA"/>
</dbReference>
<dbReference type="SMART" id="SM00670">
    <property type="entry name" value="PINc"/>
    <property type="match status" value="1"/>
</dbReference>
<gene>
    <name evidence="2" type="ORF">AKJ53_01205</name>
</gene>
<evidence type="ECO:0000313" key="2">
    <source>
        <dbReference type="EMBL" id="KXB06145.1"/>
    </source>
</evidence>
<comment type="caution">
    <text evidence="2">The sequence shown here is derived from an EMBL/GenBank/DDBJ whole genome shotgun (WGS) entry which is preliminary data.</text>
</comment>
<dbReference type="SUPFAM" id="SSF88723">
    <property type="entry name" value="PIN domain-like"/>
    <property type="match status" value="1"/>
</dbReference>
<dbReference type="AlphaFoldDB" id="A0A133VI61"/>
<dbReference type="InterPro" id="IPR002716">
    <property type="entry name" value="PIN_dom"/>
</dbReference>
<sequence length="139" mass="16092">MGNGKSRERSFVDANIFLYAIQGHPEFGKTSKKVLKRIDENEEAVTSVITLAEVCWWLEKHKQISKIQEQIKLILSIFNLNIVQITQEDFLNGAELIRELDIDFNDCLNLAVMRRLGIGKIYSNDSDFDKANWVERVFD</sequence>
<feature type="domain" description="PIN" evidence="1">
    <location>
        <begin position="8"/>
        <end position="130"/>
    </location>
</feature>
<dbReference type="PANTHER" id="PTHR38826:SF5">
    <property type="entry name" value="RIBONUCLEASE VAPC13"/>
    <property type="match status" value="1"/>
</dbReference>
<dbReference type="EMBL" id="LHYG01000013">
    <property type="protein sequence ID" value="KXB06145.1"/>
    <property type="molecule type" value="Genomic_DNA"/>
</dbReference>